<dbReference type="Proteomes" id="UP000510647">
    <property type="component" value="Chromosome 5"/>
</dbReference>
<sequence length="207" mass="24118">MPDVVRNVVARAFKSVDFPAVLKESVLRRQEGGNIQRLKKLGKSLEPDKYRIKLQEQSELIKCFYPTRFARIELPNGENYSNKQLEMLGKNLLLLSMNMTFLNLFKRSDQDISGFDFNFSMKMDHMSSWKKDSHELIRRFIKDRKLVKLARLPAPCSRIPDRIQYGFDQKAFNAVIGYISVTNESTVVNKFLREEITNPIARAILVR</sequence>
<protein>
    <recommendedName>
        <fullName evidence="3">RNase III domain-containing protein</fullName>
    </recommendedName>
</protein>
<accession>A0A7H9HSX5</accession>
<organism evidence="1 2">
    <name type="scientific">Torulaspora globosa</name>
    <dbReference type="NCBI Taxonomy" id="48254"/>
    <lineage>
        <taxon>Eukaryota</taxon>
        <taxon>Fungi</taxon>
        <taxon>Dikarya</taxon>
        <taxon>Ascomycota</taxon>
        <taxon>Saccharomycotina</taxon>
        <taxon>Saccharomycetes</taxon>
        <taxon>Saccharomycetales</taxon>
        <taxon>Saccharomycetaceae</taxon>
        <taxon>Torulaspora</taxon>
    </lineage>
</organism>
<dbReference type="AlphaFoldDB" id="A0A7H9HSX5"/>
<evidence type="ECO:0000313" key="2">
    <source>
        <dbReference type="Proteomes" id="UP000510647"/>
    </source>
</evidence>
<proteinExistence type="predicted"/>
<name>A0A7H9HSX5_9SACH</name>
<dbReference type="OrthoDB" id="4058109at2759"/>
<keyword evidence="2" id="KW-1185">Reference proteome</keyword>
<evidence type="ECO:0008006" key="3">
    <source>
        <dbReference type="Google" id="ProtNLM"/>
    </source>
</evidence>
<gene>
    <name evidence="1" type="ORF">HG537_0E01830</name>
</gene>
<evidence type="ECO:0000313" key="1">
    <source>
        <dbReference type="EMBL" id="QLQ80828.1"/>
    </source>
</evidence>
<dbReference type="EMBL" id="CP059271">
    <property type="protein sequence ID" value="QLQ80828.1"/>
    <property type="molecule type" value="Genomic_DNA"/>
</dbReference>
<reference evidence="1 2" key="1">
    <citation type="submission" date="2020-06" db="EMBL/GenBank/DDBJ databases">
        <title>The yeast mating-type switching endonuclease HO is a domesticated member of an unorthodox homing genetic element family.</title>
        <authorList>
            <person name="Coughlan A.Y."/>
            <person name="Lombardi L."/>
            <person name="Braun-Galleani S."/>
            <person name="Martos A.R."/>
            <person name="Galeote V."/>
            <person name="Bigey F."/>
            <person name="Dequin S."/>
            <person name="Byrne K.P."/>
            <person name="Wolfe K.H."/>
        </authorList>
    </citation>
    <scope>NUCLEOTIDE SEQUENCE [LARGE SCALE GENOMIC DNA]</scope>
    <source>
        <strain evidence="1 2">CBS2947</strain>
    </source>
</reference>